<dbReference type="Gene3D" id="1.25.40.1040">
    <property type="match status" value="1"/>
</dbReference>
<name>A0A2M7TZ87_9BACT</name>
<reference evidence="3" key="1">
    <citation type="submission" date="2017-09" db="EMBL/GenBank/DDBJ databases">
        <title>Depth-based differentiation of microbial function through sediment-hosted aquifers and enrichment of novel symbionts in the deep terrestrial subsurface.</title>
        <authorList>
            <person name="Probst A.J."/>
            <person name="Ladd B."/>
            <person name="Jarett J.K."/>
            <person name="Geller-Mcgrath D.E."/>
            <person name="Sieber C.M.K."/>
            <person name="Emerson J.B."/>
            <person name="Anantharaman K."/>
            <person name="Thomas B.C."/>
            <person name="Malmstrom R."/>
            <person name="Stieglmeier M."/>
            <person name="Klingl A."/>
            <person name="Woyke T."/>
            <person name="Ryan C.M."/>
            <person name="Banfield J.F."/>
        </authorList>
    </citation>
    <scope>NUCLEOTIDE SEQUENCE [LARGE SCALE GENOMIC DNA]</scope>
</reference>
<sequence>MASKKKKNKQDPADDKLLAFFKTSAMIIIYGIALLFIAVNIWSSQHVPQLFFDLANDDEKSVVELLTKAKDTKQYKYLLPEVRQVISKNSEAIYKESNDRSVQIQTLRALLESNPESPEILYSLHVLYQADKDAVNAAMYLQKARMIDPQIGL</sequence>
<evidence type="ECO:0000313" key="2">
    <source>
        <dbReference type="EMBL" id="PIZ63083.1"/>
    </source>
</evidence>
<dbReference type="AlphaFoldDB" id="A0A2M7TZ87"/>
<comment type="caution">
    <text evidence="2">The sequence shown here is derived from an EMBL/GenBank/DDBJ whole genome shotgun (WGS) entry which is preliminary data.</text>
</comment>
<accession>A0A2M7TZ87</accession>
<keyword evidence="1" id="KW-0472">Membrane</keyword>
<gene>
    <name evidence="2" type="ORF">COY16_02850</name>
</gene>
<protein>
    <submittedName>
        <fullName evidence="2">Uncharacterized protein</fullName>
    </submittedName>
</protein>
<keyword evidence="1" id="KW-0812">Transmembrane</keyword>
<evidence type="ECO:0000256" key="1">
    <source>
        <dbReference type="SAM" id="Phobius"/>
    </source>
</evidence>
<evidence type="ECO:0000313" key="3">
    <source>
        <dbReference type="Proteomes" id="UP000228503"/>
    </source>
</evidence>
<dbReference type="EMBL" id="PFOB01000032">
    <property type="protein sequence ID" value="PIZ63083.1"/>
    <property type="molecule type" value="Genomic_DNA"/>
</dbReference>
<keyword evidence="1" id="KW-1133">Transmembrane helix</keyword>
<feature type="transmembrane region" description="Helical" evidence="1">
    <location>
        <begin position="20"/>
        <end position="42"/>
    </location>
</feature>
<proteinExistence type="predicted"/>
<organism evidence="2 3">
    <name type="scientific">Candidatus Roizmanbacteria bacterium CG_4_10_14_0_2_um_filter_39_13</name>
    <dbReference type="NCBI Taxonomy" id="1974825"/>
    <lineage>
        <taxon>Bacteria</taxon>
        <taxon>Candidatus Roizmaniibacteriota</taxon>
    </lineage>
</organism>
<dbReference type="Proteomes" id="UP000228503">
    <property type="component" value="Unassembled WGS sequence"/>
</dbReference>